<dbReference type="PROSITE" id="PS00211">
    <property type="entry name" value="ABC_TRANSPORTER_1"/>
    <property type="match status" value="1"/>
</dbReference>
<proteinExistence type="inferred from homology"/>
<keyword evidence="2" id="KW-0813">Transport</keyword>
<dbReference type="InterPro" id="IPR003439">
    <property type="entry name" value="ABC_transporter-like_ATP-bd"/>
</dbReference>
<dbReference type="Pfam" id="PF00005">
    <property type="entry name" value="ABC_tran"/>
    <property type="match status" value="1"/>
</dbReference>
<dbReference type="SUPFAM" id="SSF52540">
    <property type="entry name" value="P-loop containing nucleoside triphosphate hydrolases"/>
    <property type="match status" value="1"/>
</dbReference>
<dbReference type="GO" id="GO:0098796">
    <property type="term" value="C:membrane protein complex"/>
    <property type="evidence" value="ECO:0007669"/>
    <property type="project" value="UniProtKB-ARBA"/>
</dbReference>
<keyword evidence="3" id="KW-0547">Nucleotide-binding</keyword>
<dbReference type="Proteomes" id="UP000482209">
    <property type="component" value="Unassembled WGS sequence"/>
</dbReference>
<dbReference type="GO" id="GO:0022857">
    <property type="term" value="F:transmembrane transporter activity"/>
    <property type="evidence" value="ECO:0007669"/>
    <property type="project" value="UniProtKB-ARBA"/>
</dbReference>
<organism evidence="6 7">
    <name type="scientific">Velocimicrobium porci</name>
    <dbReference type="NCBI Taxonomy" id="2606634"/>
    <lineage>
        <taxon>Bacteria</taxon>
        <taxon>Bacillati</taxon>
        <taxon>Bacillota</taxon>
        <taxon>Clostridia</taxon>
        <taxon>Lachnospirales</taxon>
        <taxon>Lachnospiraceae</taxon>
        <taxon>Velocimicrobium</taxon>
    </lineage>
</organism>
<dbReference type="EMBL" id="VUMT01000001">
    <property type="protein sequence ID" value="MSS62409.1"/>
    <property type="molecule type" value="Genomic_DNA"/>
</dbReference>
<dbReference type="GO" id="GO:0016887">
    <property type="term" value="F:ATP hydrolysis activity"/>
    <property type="evidence" value="ECO:0007669"/>
    <property type="project" value="InterPro"/>
</dbReference>
<dbReference type="InterPro" id="IPR003593">
    <property type="entry name" value="AAA+_ATPase"/>
</dbReference>
<dbReference type="FunFam" id="3.40.50.300:FF:000032">
    <property type="entry name" value="Export ABC transporter ATP-binding protein"/>
    <property type="match status" value="1"/>
</dbReference>
<dbReference type="Gene3D" id="3.40.50.300">
    <property type="entry name" value="P-loop containing nucleotide triphosphate hydrolases"/>
    <property type="match status" value="1"/>
</dbReference>
<sequence length="228" mass="25936">MEEKLMQIELKQISKMYRDDFQEPYHALKEIDLSVPAGEFLAIVGKSGSGKTTLLHILGLVDTFDTGEYLFENVSMKKKSKSFCASYRNKKIGYIFQDFALVPKMSVFDNIAIPMYISNKSKTNIERRVRELSFDLNIISLLKKPVYQLSGGEKQRVAIARALTMKPNLLLADEPTGSLDRKNTENIIDILKKINREGTTVVLVTHDEDVASRCERIIRLEEGKICNI</sequence>
<dbReference type="AlphaFoldDB" id="A0A6L5XUX5"/>
<evidence type="ECO:0000259" key="5">
    <source>
        <dbReference type="PROSITE" id="PS50893"/>
    </source>
</evidence>
<gene>
    <name evidence="6" type="ORF">FYJ58_00690</name>
</gene>
<evidence type="ECO:0000256" key="3">
    <source>
        <dbReference type="ARBA" id="ARBA00022741"/>
    </source>
</evidence>
<dbReference type="PROSITE" id="PS50893">
    <property type="entry name" value="ABC_TRANSPORTER_2"/>
    <property type="match status" value="1"/>
</dbReference>
<evidence type="ECO:0000313" key="7">
    <source>
        <dbReference type="Proteomes" id="UP000482209"/>
    </source>
</evidence>
<dbReference type="PANTHER" id="PTHR42798">
    <property type="entry name" value="LIPOPROTEIN-RELEASING SYSTEM ATP-BINDING PROTEIN LOLD"/>
    <property type="match status" value="1"/>
</dbReference>
<evidence type="ECO:0000256" key="2">
    <source>
        <dbReference type="ARBA" id="ARBA00022448"/>
    </source>
</evidence>
<dbReference type="GO" id="GO:0005524">
    <property type="term" value="F:ATP binding"/>
    <property type="evidence" value="ECO:0007669"/>
    <property type="project" value="UniProtKB-KW"/>
</dbReference>
<evidence type="ECO:0000313" key="6">
    <source>
        <dbReference type="EMBL" id="MSS62409.1"/>
    </source>
</evidence>
<accession>A0A6L5XUX5</accession>
<dbReference type="InterPro" id="IPR027417">
    <property type="entry name" value="P-loop_NTPase"/>
</dbReference>
<dbReference type="InterPro" id="IPR017871">
    <property type="entry name" value="ABC_transporter-like_CS"/>
</dbReference>
<keyword evidence="7" id="KW-1185">Reference proteome</keyword>
<protein>
    <submittedName>
        <fullName evidence="6">ABC transporter ATP-binding protein</fullName>
    </submittedName>
</protein>
<reference evidence="6 7" key="1">
    <citation type="submission" date="2019-08" db="EMBL/GenBank/DDBJ databases">
        <title>In-depth cultivation of the pig gut microbiome towards novel bacterial diversity and tailored functional studies.</title>
        <authorList>
            <person name="Wylensek D."/>
            <person name="Hitch T.C.A."/>
            <person name="Clavel T."/>
        </authorList>
    </citation>
    <scope>NUCLEOTIDE SEQUENCE [LARGE SCALE GENOMIC DNA]</scope>
    <source>
        <strain evidence="6 7">WCA-693-APC-MOT-I</strain>
    </source>
</reference>
<name>A0A6L5XUX5_9FIRM</name>
<dbReference type="PANTHER" id="PTHR42798:SF7">
    <property type="entry name" value="ALPHA-D-RIBOSE 1-METHYLPHOSPHONATE 5-TRIPHOSPHATE SYNTHASE SUBUNIT PHNL"/>
    <property type="match status" value="1"/>
</dbReference>
<feature type="domain" description="ABC transporter" evidence="5">
    <location>
        <begin position="8"/>
        <end position="228"/>
    </location>
</feature>
<evidence type="ECO:0000256" key="4">
    <source>
        <dbReference type="ARBA" id="ARBA00022840"/>
    </source>
</evidence>
<dbReference type="InterPro" id="IPR017911">
    <property type="entry name" value="MacB-like_ATP-bd"/>
</dbReference>
<comment type="caution">
    <text evidence="6">The sequence shown here is derived from an EMBL/GenBank/DDBJ whole genome shotgun (WGS) entry which is preliminary data.</text>
</comment>
<dbReference type="CDD" id="cd03255">
    <property type="entry name" value="ABC_MJ0796_LolCDE_FtsE"/>
    <property type="match status" value="1"/>
</dbReference>
<evidence type="ECO:0000256" key="1">
    <source>
        <dbReference type="ARBA" id="ARBA00005417"/>
    </source>
</evidence>
<keyword evidence="4 6" id="KW-0067">ATP-binding</keyword>
<dbReference type="SMART" id="SM00382">
    <property type="entry name" value="AAA"/>
    <property type="match status" value="1"/>
</dbReference>
<comment type="similarity">
    <text evidence="1">Belongs to the ABC transporter superfamily.</text>
</comment>